<evidence type="ECO:0000313" key="2">
    <source>
        <dbReference type="Proteomes" id="UP000613512"/>
    </source>
</evidence>
<gene>
    <name evidence="1" type="ORF">GCM10008025_11720</name>
</gene>
<sequence>MDAILNLLPFEMGFCDADDLFRWYSNNPDRVHRRCTEAIGRHVLELHPRMAHHVEKYCNARELSLFLILIFKLIYKILYQRCIST</sequence>
<reference evidence="1" key="1">
    <citation type="journal article" date="2014" name="Int. J. Syst. Evol. Microbiol.">
        <title>Complete genome sequence of Corynebacterium casei LMG S-19264T (=DSM 44701T), isolated from a smear-ripened cheese.</title>
        <authorList>
            <consortium name="US DOE Joint Genome Institute (JGI-PGF)"/>
            <person name="Walter F."/>
            <person name="Albersmeier A."/>
            <person name="Kalinowski J."/>
            <person name="Ruckert C."/>
        </authorList>
    </citation>
    <scope>NUCLEOTIDE SEQUENCE</scope>
    <source>
        <strain evidence="1">CGMCC 1.12408</strain>
    </source>
</reference>
<organism evidence="1 2">
    <name type="scientific">Ornithinibacillus halotolerans</name>
    <dbReference type="NCBI Taxonomy" id="1274357"/>
    <lineage>
        <taxon>Bacteria</taxon>
        <taxon>Bacillati</taxon>
        <taxon>Bacillota</taxon>
        <taxon>Bacilli</taxon>
        <taxon>Bacillales</taxon>
        <taxon>Bacillaceae</taxon>
        <taxon>Ornithinibacillus</taxon>
    </lineage>
</organism>
<accession>A0A916W693</accession>
<dbReference type="Gene3D" id="3.30.450.20">
    <property type="entry name" value="PAS domain"/>
    <property type="match status" value="1"/>
</dbReference>
<dbReference type="AlphaFoldDB" id="A0A916W693"/>
<dbReference type="EMBL" id="BMEY01000005">
    <property type="protein sequence ID" value="GGA69439.1"/>
    <property type="molecule type" value="Genomic_DNA"/>
</dbReference>
<reference evidence="1" key="2">
    <citation type="submission" date="2020-09" db="EMBL/GenBank/DDBJ databases">
        <authorList>
            <person name="Sun Q."/>
            <person name="Zhou Y."/>
        </authorList>
    </citation>
    <scope>NUCLEOTIDE SEQUENCE</scope>
    <source>
        <strain evidence="1">CGMCC 1.12408</strain>
    </source>
</reference>
<dbReference type="Pfam" id="PF13596">
    <property type="entry name" value="PAS_10"/>
    <property type="match status" value="1"/>
</dbReference>
<keyword evidence="2" id="KW-1185">Reference proteome</keyword>
<protein>
    <submittedName>
        <fullName evidence="1">Uncharacterized protein</fullName>
    </submittedName>
</protein>
<evidence type="ECO:0000313" key="1">
    <source>
        <dbReference type="EMBL" id="GGA69439.1"/>
    </source>
</evidence>
<proteinExistence type="predicted"/>
<dbReference type="RefSeq" id="WP_268237912.1">
    <property type="nucleotide sequence ID" value="NZ_BMEY01000005.1"/>
</dbReference>
<comment type="caution">
    <text evidence="1">The sequence shown here is derived from an EMBL/GenBank/DDBJ whole genome shotgun (WGS) entry which is preliminary data.</text>
</comment>
<name>A0A916W693_9BACI</name>
<dbReference type="Proteomes" id="UP000613512">
    <property type="component" value="Unassembled WGS sequence"/>
</dbReference>